<accession>A0A914R0E3</accession>
<dbReference type="WBParaSite" id="PDA_v2.g9691.t1">
    <property type="protein sequence ID" value="PDA_v2.g9691.t1"/>
    <property type="gene ID" value="PDA_v2.g9691"/>
</dbReference>
<keyword evidence="2" id="KW-1185">Reference proteome</keyword>
<sequence length="242" mass="27330">MFGKMSPKFPESENSTKRQLSTPHDKAEPNLNQSGPDFGNVSIIPKFAQSTPIGSNSNARRRDNDNCDAINEEKNDESIAEELRSILNEDLEDYNSAQLITYRQKLSMRLQNAFNETLNKNDFNNDLLVAASAKITQLDNSVVMLRELRRVGSNKQVFEKLSQGDKQLRSNSHGWRRDDIVYPPVPDHSLIDESTAGQRHDLNSTAFGIQKQLDRIKIGANKIIVQKAKEEGEEFADLEGKQ</sequence>
<feature type="region of interest" description="Disordered" evidence="1">
    <location>
        <begin position="1"/>
        <end position="66"/>
    </location>
</feature>
<evidence type="ECO:0000313" key="2">
    <source>
        <dbReference type="Proteomes" id="UP000887578"/>
    </source>
</evidence>
<reference evidence="3" key="1">
    <citation type="submission" date="2022-11" db="UniProtKB">
        <authorList>
            <consortium name="WormBaseParasite"/>
        </authorList>
    </citation>
    <scope>IDENTIFICATION</scope>
</reference>
<dbReference type="Proteomes" id="UP000887578">
    <property type="component" value="Unplaced"/>
</dbReference>
<dbReference type="AlphaFoldDB" id="A0A914R0E3"/>
<protein>
    <submittedName>
        <fullName evidence="3">Uncharacterized protein</fullName>
    </submittedName>
</protein>
<evidence type="ECO:0000313" key="3">
    <source>
        <dbReference type="WBParaSite" id="PDA_v2.g9691.t1"/>
    </source>
</evidence>
<name>A0A914R0E3_9BILA</name>
<proteinExistence type="predicted"/>
<organism evidence="2 3">
    <name type="scientific">Panagrolaimus davidi</name>
    <dbReference type="NCBI Taxonomy" id="227884"/>
    <lineage>
        <taxon>Eukaryota</taxon>
        <taxon>Metazoa</taxon>
        <taxon>Ecdysozoa</taxon>
        <taxon>Nematoda</taxon>
        <taxon>Chromadorea</taxon>
        <taxon>Rhabditida</taxon>
        <taxon>Tylenchina</taxon>
        <taxon>Panagrolaimomorpha</taxon>
        <taxon>Panagrolaimoidea</taxon>
        <taxon>Panagrolaimidae</taxon>
        <taxon>Panagrolaimus</taxon>
    </lineage>
</organism>
<evidence type="ECO:0000256" key="1">
    <source>
        <dbReference type="SAM" id="MobiDB-lite"/>
    </source>
</evidence>